<protein>
    <submittedName>
        <fullName evidence="1">DUF397 domain-containing protein</fullName>
    </submittedName>
</protein>
<gene>
    <name evidence="1" type="ORF">E6W39_05820</name>
</gene>
<dbReference type="OrthoDB" id="9988694at2"/>
<keyword evidence="2" id="KW-1185">Reference proteome</keyword>
<comment type="caution">
    <text evidence="1">The sequence shown here is derived from an EMBL/GenBank/DDBJ whole genome shotgun (WGS) entry which is preliminary data.</text>
</comment>
<dbReference type="EMBL" id="VIGB01000003">
    <property type="protein sequence ID" value="TQF01869.1"/>
    <property type="molecule type" value="Genomic_DNA"/>
</dbReference>
<evidence type="ECO:0000313" key="2">
    <source>
        <dbReference type="Proteomes" id="UP000319103"/>
    </source>
</evidence>
<dbReference type="RefSeq" id="WP_141632591.1">
    <property type="nucleotide sequence ID" value="NZ_VIGB01000003.1"/>
</dbReference>
<dbReference type="Proteomes" id="UP000319103">
    <property type="component" value="Unassembled WGS sequence"/>
</dbReference>
<proteinExistence type="predicted"/>
<accession>A0A540VYN3</accession>
<reference evidence="1 2" key="1">
    <citation type="submission" date="2019-06" db="EMBL/GenBank/DDBJ databases">
        <title>Description of Kitasatospora acidophila sp. nov. isolated from pine grove soil, and reclassification of Streptomyces novaecaesareae to Kitasatospora novaeceasareae comb. nov.</title>
        <authorList>
            <person name="Kim M.J."/>
        </authorList>
    </citation>
    <scope>NUCLEOTIDE SEQUENCE [LARGE SCALE GENOMIC DNA]</scope>
    <source>
        <strain evidence="1 2">MMS16-CNU292</strain>
    </source>
</reference>
<organism evidence="1 2">
    <name type="scientific">Kitasatospora acidiphila</name>
    <dbReference type="NCBI Taxonomy" id="2567942"/>
    <lineage>
        <taxon>Bacteria</taxon>
        <taxon>Bacillati</taxon>
        <taxon>Actinomycetota</taxon>
        <taxon>Actinomycetes</taxon>
        <taxon>Kitasatosporales</taxon>
        <taxon>Streptomycetaceae</taxon>
        <taxon>Kitasatospora</taxon>
    </lineage>
</organism>
<dbReference type="AlphaFoldDB" id="A0A540VYN3"/>
<evidence type="ECO:0000313" key="1">
    <source>
        <dbReference type="EMBL" id="TQF01869.1"/>
    </source>
</evidence>
<sequence>MSQSKRVFSAQELAAVQWYAAPGDTDGPQVAFMADGYVVWRHGGDPQAPVLVFDQGEWEAFQAGAAAGEFQDLVGCSLAADVTSSQD</sequence>
<name>A0A540VYN3_9ACTN</name>